<reference evidence="3" key="1">
    <citation type="submission" date="2022-12" db="EMBL/GenBank/DDBJ databases">
        <authorList>
            <person name="Webb A."/>
        </authorList>
    </citation>
    <scope>NUCLEOTIDE SEQUENCE</scope>
    <source>
        <strain evidence="3">Pd1</strain>
    </source>
</reference>
<feature type="chain" id="PRO_5043718051" description="RxLR effector protein" evidence="2">
    <location>
        <begin position="24"/>
        <end position="135"/>
    </location>
</feature>
<gene>
    <name evidence="3" type="ORF">PDE001_LOCUS494</name>
</gene>
<evidence type="ECO:0008006" key="5">
    <source>
        <dbReference type="Google" id="ProtNLM"/>
    </source>
</evidence>
<evidence type="ECO:0000256" key="1">
    <source>
        <dbReference type="SAM" id="MobiDB-lite"/>
    </source>
</evidence>
<comment type="caution">
    <text evidence="3">The sequence shown here is derived from an EMBL/GenBank/DDBJ whole genome shotgun (WGS) entry which is preliminary data.</text>
</comment>
<organism evidence="3 4">
    <name type="scientific">Peronospora destructor</name>
    <dbReference type="NCBI Taxonomy" id="86335"/>
    <lineage>
        <taxon>Eukaryota</taxon>
        <taxon>Sar</taxon>
        <taxon>Stramenopiles</taxon>
        <taxon>Oomycota</taxon>
        <taxon>Peronosporomycetes</taxon>
        <taxon>Peronosporales</taxon>
        <taxon>Peronosporaceae</taxon>
        <taxon>Peronospora</taxon>
    </lineage>
</organism>
<proteinExistence type="predicted"/>
<feature type="signal peptide" evidence="2">
    <location>
        <begin position="1"/>
        <end position="23"/>
    </location>
</feature>
<name>A0AAV0SY50_9STRA</name>
<dbReference type="EMBL" id="CANTFM010000082">
    <property type="protein sequence ID" value="CAI5710739.1"/>
    <property type="molecule type" value="Genomic_DNA"/>
</dbReference>
<sequence>MRWFPVAALAVLALVSCFDVISAENSKLVNAVPALSGHGDHRLLRVKKREKDMGDNHRSLRVTEEREGKDTEKREEAANKEERISSINSSLRTLYKNGMSLEELHFLLGQQRLAVGSAQFITAVRNHKKKHDSET</sequence>
<feature type="region of interest" description="Disordered" evidence="1">
    <location>
        <begin position="45"/>
        <end position="83"/>
    </location>
</feature>
<keyword evidence="2" id="KW-0732">Signal</keyword>
<dbReference type="PROSITE" id="PS51257">
    <property type="entry name" value="PROKAR_LIPOPROTEIN"/>
    <property type="match status" value="1"/>
</dbReference>
<dbReference type="AlphaFoldDB" id="A0AAV0SY50"/>
<evidence type="ECO:0000313" key="3">
    <source>
        <dbReference type="EMBL" id="CAI5710739.1"/>
    </source>
</evidence>
<protein>
    <recommendedName>
        <fullName evidence="5">RxLR effector protein</fullName>
    </recommendedName>
</protein>
<evidence type="ECO:0000256" key="2">
    <source>
        <dbReference type="SAM" id="SignalP"/>
    </source>
</evidence>
<keyword evidence="4" id="KW-1185">Reference proteome</keyword>
<evidence type="ECO:0000313" key="4">
    <source>
        <dbReference type="Proteomes" id="UP001162029"/>
    </source>
</evidence>
<dbReference type="Proteomes" id="UP001162029">
    <property type="component" value="Unassembled WGS sequence"/>
</dbReference>
<accession>A0AAV0SY50</accession>